<dbReference type="InterPro" id="IPR018303">
    <property type="entry name" value="ATPase_P-typ_P_site"/>
</dbReference>
<feature type="transmembrane region" description="Helical" evidence="22">
    <location>
        <begin position="1217"/>
        <end position="1240"/>
    </location>
</feature>
<keyword evidence="11 20" id="KW-0067">ATP-binding</keyword>
<feature type="transmembrane region" description="Helical" evidence="22">
    <location>
        <begin position="1099"/>
        <end position="1120"/>
    </location>
</feature>
<keyword evidence="15" id="KW-0333">Golgi apparatus</keyword>
<dbReference type="PRINTS" id="PR00119">
    <property type="entry name" value="CATATPASE"/>
</dbReference>
<feature type="domain" description="P-type ATPase N-terminal" evidence="25">
    <location>
        <begin position="265"/>
        <end position="328"/>
    </location>
</feature>
<dbReference type="PROSITE" id="PS00154">
    <property type="entry name" value="ATPASE_E1_E2"/>
    <property type="match status" value="1"/>
</dbReference>
<dbReference type="PANTHER" id="PTHR24092">
    <property type="entry name" value="PROBABLE PHOSPHOLIPID-TRANSPORTING ATPASE"/>
    <property type="match status" value="1"/>
</dbReference>
<dbReference type="SFLD" id="SFLDF00027">
    <property type="entry name" value="p-type_atpase"/>
    <property type="match status" value="1"/>
</dbReference>
<feature type="region of interest" description="Disordered" evidence="23">
    <location>
        <begin position="1"/>
        <end position="126"/>
    </location>
</feature>
<dbReference type="SUPFAM" id="SSF81653">
    <property type="entry name" value="Calcium ATPase, transduction domain A"/>
    <property type="match status" value="1"/>
</dbReference>
<feature type="binding site" evidence="20">
    <location>
        <position position="926"/>
    </location>
    <ligand>
        <name>ATP</name>
        <dbReference type="ChEBI" id="CHEBI:30616"/>
    </ligand>
</feature>
<dbReference type="Pfam" id="PF16209">
    <property type="entry name" value="PhoLip_ATPase_N"/>
    <property type="match status" value="1"/>
</dbReference>
<feature type="region of interest" description="Disordered" evidence="23">
    <location>
        <begin position="241"/>
        <end position="260"/>
    </location>
</feature>
<comment type="subcellular location">
    <subcellularLocation>
        <location evidence="3">Cell membrane</location>
    </subcellularLocation>
    <subcellularLocation>
        <location evidence="4">Golgi apparatus</location>
    </subcellularLocation>
    <subcellularLocation>
        <location evidence="2 22">Membrane</location>
        <topology evidence="2 22">Multi-pass membrane protein</topology>
    </subcellularLocation>
</comment>
<dbReference type="InterPro" id="IPR023214">
    <property type="entry name" value="HAD_sf"/>
</dbReference>
<evidence type="ECO:0000256" key="17">
    <source>
        <dbReference type="ARBA" id="ARBA00034036"/>
    </source>
</evidence>
<dbReference type="EMBL" id="KZ288192">
    <property type="protein sequence ID" value="PBC34339.1"/>
    <property type="molecule type" value="Genomic_DNA"/>
</dbReference>
<evidence type="ECO:0000259" key="25">
    <source>
        <dbReference type="Pfam" id="PF16209"/>
    </source>
</evidence>
<evidence type="ECO:0000256" key="4">
    <source>
        <dbReference type="ARBA" id="ARBA00004555"/>
    </source>
</evidence>
<feature type="binding site" evidence="20">
    <location>
        <position position="638"/>
    </location>
    <ligand>
        <name>ATP</name>
        <dbReference type="ChEBI" id="CHEBI:30616"/>
    </ligand>
</feature>
<evidence type="ECO:0000256" key="7">
    <source>
        <dbReference type="ARBA" id="ARBA00022553"/>
    </source>
</evidence>
<evidence type="ECO:0000256" key="6">
    <source>
        <dbReference type="ARBA" id="ARBA00022475"/>
    </source>
</evidence>
<feature type="active site" description="4-aspartylphosphate intermediate" evidence="19">
    <location>
        <position position="636"/>
    </location>
</feature>
<feature type="binding site" evidence="20">
    <location>
        <position position="1022"/>
    </location>
    <ligand>
        <name>ATP</name>
        <dbReference type="ChEBI" id="CHEBI:30616"/>
    </ligand>
</feature>
<evidence type="ECO:0000256" key="5">
    <source>
        <dbReference type="ARBA" id="ARBA00008109"/>
    </source>
</evidence>
<protein>
    <recommendedName>
        <fullName evidence="22">Phospholipid-transporting ATPase</fullName>
        <ecNumber evidence="22">7.6.2.1</ecNumber>
    </recommendedName>
</protein>
<dbReference type="FunFam" id="3.40.1110.10:FF:000035">
    <property type="entry name" value="Phospholipid-transporting ATPase"/>
    <property type="match status" value="1"/>
</dbReference>
<dbReference type="SUPFAM" id="SSF56784">
    <property type="entry name" value="HAD-like"/>
    <property type="match status" value="1"/>
</dbReference>
<evidence type="ECO:0000256" key="18">
    <source>
        <dbReference type="ARBA" id="ARBA00051303"/>
    </source>
</evidence>
<feature type="compositionally biased region" description="Basic and acidic residues" evidence="23">
    <location>
        <begin position="248"/>
        <end position="260"/>
    </location>
</feature>
<evidence type="ECO:0000256" key="1">
    <source>
        <dbReference type="ARBA" id="ARBA00001946"/>
    </source>
</evidence>
<keyword evidence="7" id="KW-0597">Phosphoprotein</keyword>
<feature type="binding site" evidence="20">
    <location>
        <position position="801"/>
    </location>
    <ligand>
        <name>ATP</name>
        <dbReference type="ChEBI" id="CHEBI:30616"/>
    </ligand>
</feature>
<dbReference type="GO" id="GO:0016887">
    <property type="term" value="F:ATP hydrolysis activity"/>
    <property type="evidence" value="ECO:0007669"/>
    <property type="project" value="InterPro"/>
</dbReference>
<feature type="binding site" evidence="21">
    <location>
        <position position="1046"/>
    </location>
    <ligand>
        <name>Mg(2+)</name>
        <dbReference type="ChEBI" id="CHEBI:18420"/>
    </ligand>
</feature>
<dbReference type="EC" id="7.6.2.1" evidence="22"/>
<dbReference type="Proteomes" id="UP000242457">
    <property type="component" value="Unassembled WGS sequence"/>
</dbReference>
<evidence type="ECO:0000256" key="2">
    <source>
        <dbReference type="ARBA" id="ARBA00004141"/>
    </source>
</evidence>
<dbReference type="InterPro" id="IPR059000">
    <property type="entry name" value="ATPase_P-type_domA"/>
</dbReference>
<dbReference type="FunFam" id="3.40.50.1000:FF:000010">
    <property type="entry name" value="Phospholipid-transporting ATPase"/>
    <property type="match status" value="1"/>
</dbReference>
<keyword evidence="28" id="KW-1185">Reference proteome</keyword>
<dbReference type="Pfam" id="PF16212">
    <property type="entry name" value="PhoLip_ATPase_C"/>
    <property type="match status" value="1"/>
</dbReference>
<evidence type="ECO:0000259" key="24">
    <source>
        <dbReference type="Pfam" id="PF00122"/>
    </source>
</evidence>
<evidence type="ECO:0000256" key="8">
    <source>
        <dbReference type="ARBA" id="ARBA00022692"/>
    </source>
</evidence>
<evidence type="ECO:0000313" key="27">
    <source>
        <dbReference type="EMBL" id="PBC34339.1"/>
    </source>
</evidence>
<dbReference type="GO" id="GO:0090556">
    <property type="term" value="F:phosphatidylserine floppase activity"/>
    <property type="evidence" value="ECO:0007669"/>
    <property type="project" value="RHEA"/>
</dbReference>
<keyword evidence="13 22" id="KW-1278">Translocase</keyword>
<feature type="binding site" evidence="20">
    <location>
        <position position="927"/>
    </location>
    <ligand>
        <name>ATP</name>
        <dbReference type="ChEBI" id="CHEBI:30616"/>
    </ligand>
</feature>
<name>A0A2A3ET72_APICC</name>
<evidence type="ECO:0000256" key="13">
    <source>
        <dbReference type="ARBA" id="ARBA00022967"/>
    </source>
</evidence>
<evidence type="ECO:0000256" key="12">
    <source>
        <dbReference type="ARBA" id="ARBA00022842"/>
    </source>
</evidence>
<sequence>MTNLGHTSPIAGPRGRRASVATDKPVDLPPTSLRGTMERQRSPRGSIVPDIALDMGNGVEVPLRSMQPSARGNPQVPSPGLLRPFTPPDLSSIPHMDSTPPQNSGVRNSSSSVTGRTNDGIQEQSGPYIIGSPIDLGNIDNVDNIGLHIDSLATGHRRTREHIELQEAGAHETSSEGIISVVRSYLQPTPAEVSLAYSLRAPRLFIDATLHISVFMENTGGVQHGADANLLPIAVGPVRAENGGSQGDDQRSSHQHDSSEERVVFINAPHQPAKYRNNHITTAKYSCLSFIPMFLFEQFRRYSNCFFLFIALMQQIPDVSPTGRYTTLVPLIFILSVSALKEIVEDIKRHRADDEINMREVEVLRDGHWQWIQWRKIAVGDVVKVRNNNFFPADLILLSSSEPQSMSFIETANLDGETNLKIRQAHPDTASLLDTAELMNFRANIQCEPPNRHLYEFNGVLRESNKQSVPLGPDQVLLRGAMLRNTRWVFGVVIYTGHDTKLMQNNTTTAPLKRSTLDRLTNTQILMLFFILLLLCLLSSIFNILWTKANSDGLWYLGLNEEMTKNFAFNLLTFIILFNNLIPISLQVTLEVVRYIQATFINMDIEMYHADTDTPAMARTSNLNEELGMVNYVFTDKTGTLTKNVMEFKRCSIGGKIYDLPNPNLNGDEDGTSINTELIKDIIEGRSIQDLSRPVDKKATNHAKVVHEFMIMLSVCHTVIPEKIDETIIYHAASPDERALVDGARKFNYVFDTRTPAYVEIVALGERFRYEILNVIEFTSARKRMSVIVKTPEGKIKLFCKGADSVIYERLSPVSLENSDPEQNSLDNFQDITLEHLEAFASEGLRTLCFAVADIPDNFYQWWRETYHNAIISIGNRENMIENAANLIETKLRLLGATAIEDQLQDQVPETIQALLQADINVWVLTGDKQETAINIGYSCKLITHGMPLYIINESSLDKTREIIIQRCLDFGIDLKCQNDVALIIDGNTLEYALSCDIRMDFLDLCSSCKVVICCRVSPMQKAEVVDLITSNKKAVTLAIGDGANDVAMIQKAHIGVGISGVEGLQAACASDYSIAQFRFLKRLLFVHGSWNYSRMCKLILYSFYKNICLYVIELWFAIYSGWSGQILFERWSIGLYNVVFTAAPPLAMGLFDKVCSAETHLSHPALYATKNTGESSFNIKVFWIWIANALIHSSLLYWLSLLALKEGIVWANGRDGGYIVLGNFVYTYVVVTVCGKAGLIINSWTWVTHCAMWGSIMLWFLFILIYSNFWPILNVGAVMLGNDRMLFSSPVFWLGLVLIPSAVLLMDITVKAVKNTVWKSVTAAARENEIRKSDPGDVFNSHDYRSSLTETARLLKNVKSVFTRRSNAASRVNVEVELSHGFAFSQEEGGSVTQTDVIRAYDTNLPKPGGM</sequence>
<keyword evidence="6" id="KW-1003">Cell membrane</keyword>
<dbReference type="STRING" id="94128.A0A2A3ET72"/>
<dbReference type="GO" id="GO:0005802">
    <property type="term" value="C:trans-Golgi network"/>
    <property type="evidence" value="ECO:0007669"/>
    <property type="project" value="TreeGrafter"/>
</dbReference>
<keyword evidence="8 22" id="KW-0812">Transmembrane</keyword>
<dbReference type="SFLD" id="SFLDS00003">
    <property type="entry name" value="Haloacid_Dehalogenase"/>
    <property type="match status" value="1"/>
</dbReference>
<accession>A0A2A3ET72</accession>
<evidence type="ECO:0000256" key="10">
    <source>
        <dbReference type="ARBA" id="ARBA00022741"/>
    </source>
</evidence>
<evidence type="ECO:0000256" key="11">
    <source>
        <dbReference type="ARBA" id="ARBA00022840"/>
    </source>
</evidence>
<keyword evidence="12 21" id="KW-0460">Magnesium</keyword>
<dbReference type="Gene3D" id="3.40.1110.10">
    <property type="entry name" value="Calcium-transporting ATPase, cytoplasmic domain N"/>
    <property type="match status" value="1"/>
</dbReference>
<feature type="binding site" evidence="20">
    <location>
        <position position="846"/>
    </location>
    <ligand>
        <name>ATP</name>
        <dbReference type="ChEBI" id="CHEBI:30616"/>
    </ligand>
</feature>
<dbReference type="InterPro" id="IPR032631">
    <property type="entry name" value="P-type_ATPase_N"/>
</dbReference>
<evidence type="ECO:0000256" key="15">
    <source>
        <dbReference type="ARBA" id="ARBA00023034"/>
    </source>
</evidence>
<feature type="compositionally biased region" description="Polar residues" evidence="23">
    <location>
        <begin position="99"/>
        <end position="125"/>
    </location>
</feature>
<dbReference type="GO" id="GO:0005886">
    <property type="term" value="C:plasma membrane"/>
    <property type="evidence" value="ECO:0007669"/>
    <property type="project" value="UniProtKB-SubCell"/>
</dbReference>
<feature type="transmembrane region" description="Helical" evidence="22">
    <location>
        <begin position="567"/>
        <end position="586"/>
    </location>
</feature>
<proteinExistence type="inferred from homology"/>
<feature type="binding site" evidence="20">
    <location>
        <position position="637"/>
    </location>
    <ligand>
        <name>ATP</name>
        <dbReference type="ChEBI" id="CHEBI:30616"/>
    </ligand>
</feature>
<dbReference type="OrthoDB" id="377733at2759"/>
<keyword evidence="10 20" id="KW-0547">Nucleotide-binding</keyword>
<dbReference type="PANTHER" id="PTHR24092:SF150">
    <property type="entry name" value="PHOSPHOLIPID-TRANSPORTING ATPASE"/>
    <property type="match status" value="1"/>
</dbReference>
<evidence type="ECO:0000256" key="19">
    <source>
        <dbReference type="PIRSR" id="PIRSR606539-1"/>
    </source>
</evidence>
<organism evidence="27 28">
    <name type="scientific">Apis cerana cerana</name>
    <name type="common">Oriental honeybee</name>
    <dbReference type="NCBI Taxonomy" id="94128"/>
    <lineage>
        <taxon>Eukaryota</taxon>
        <taxon>Metazoa</taxon>
        <taxon>Ecdysozoa</taxon>
        <taxon>Arthropoda</taxon>
        <taxon>Hexapoda</taxon>
        <taxon>Insecta</taxon>
        <taxon>Pterygota</taxon>
        <taxon>Neoptera</taxon>
        <taxon>Endopterygota</taxon>
        <taxon>Hymenoptera</taxon>
        <taxon>Apocrita</taxon>
        <taxon>Aculeata</taxon>
        <taxon>Apoidea</taxon>
        <taxon>Anthophila</taxon>
        <taxon>Apidae</taxon>
        <taxon>Apis</taxon>
    </lineage>
</organism>
<feature type="binding site" evidence="20">
    <location>
        <position position="1045"/>
    </location>
    <ligand>
        <name>ATP</name>
        <dbReference type="ChEBI" id="CHEBI:30616"/>
    </ligand>
</feature>
<dbReference type="InterPro" id="IPR044492">
    <property type="entry name" value="P_typ_ATPase_HD_dom"/>
</dbReference>
<dbReference type="InterPro" id="IPR006539">
    <property type="entry name" value="P-type_ATPase_IV"/>
</dbReference>
<evidence type="ECO:0000256" key="9">
    <source>
        <dbReference type="ARBA" id="ARBA00022723"/>
    </source>
</evidence>
<gene>
    <name evidence="27" type="ORF">APICC_03185</name>
</gene>
<feature type="transmembrane region" description="Helical" evidence="22">
    <location>
        <begin position="1252"/>
        <end position="1271"/>
    </location>
</feature>
<feature type="binding site" evidence="20">
    <location>
        <position position="1016"/>
    </location>
    <ligand>
        <name>ATP</name>
        <dbReference type="ChEBI" id="CHEBI:30616"/>
    </ligand>
</feature>
<comment type="catalytic activity">
    <reaction evidence="18">
        <text>a 1,2-diacyl-sn-glycero-3-phospho-L-serine(out) + ATP + H2O = a 1,2-diacyl-sn-glycero-3-phospho-L-serine(in) + ADP + phosphate + H(+)</text>
        <dbReference type="Rhea" id="RHEA:38567"/>
        <dbReference type="ChEBI" id="CHEBI:15377"/>
        <dbReference type="ChEBI" id="CHEBI:15378"/>
        <dbReference type="ChEBI" id="CHEBI:30616"/>
        <dbReference type="ChEBI" id="CHEBI:43474"/>
        <dbReference type="ChEBI" id="CHEBI:57262"/>
        <dbReference type="ChEBI" id="CHEBI:456216"/>
    </reaction>
    <physiologicalReaction direction="left-to-right" evidence="18">
        <dbReference type="Rhea" id="RHEA:38568"/>
    </physiologicalReaction>
</comment>
<dbReference type="Pfam" id="PF13246">
    <property type="entry name" value="Cation_ATPase"/>
    <property type="match status" value="1"/>
</dbReference>
<dbReference type="InterPro" id="IPR023299">
    <property type="entry name" value="ATPase_P-typ_cyto_dom_N"/>
</dbReference>
<dbReference type="CDD" id="cd02073">
    <property type="entry name" value="P-type_ATPase_APLT_Dnf-like"/>
    <property type="match status" value="1"/>
</dbReference>
<feature type="binding site" evidence="21">
    <location>
        <position position="636"/>
    </location>
    <ligand>
        <name>Mg(2+)</name>
        <dbReference type="ChEBI" id="CHEBI:18420"/>
    </ligand>
</feature>
<dbReference type="GO" id="GO:0000287">
    <property type="term" value="F:magnesium ion binding"/>
    <property type="evidence" value="ECO:0007669"/>
    <property type="project" value="UniProtKB-UniRule"/>
</dbReference>
<feature type="binding site" evidence="21">
    <location>
        <position position="1042"/>
    </location>
    <ligand>
        <name>Mg(2+)</name>
        <dbReference type="ChEBI" id="CHEBI:18420"/>
    </ligand>
</feature>
<comment type="cofactor">
    <cofactor evidence="1 21">
        <name>Mg(2+)</name>
        <dbReference type="ChEBI" id="CHEBI:18420"/>
    </cofactor>
</comment>
<dbReference type="InterPro" id="IPR032630">
    <property type="entry name" value="P_typ_ATPase_c"/>
</dbReference>
<comment type="catalytic activity">
    <reaction evidence="17 22">
        <text>ATP + H2O + phospholipidSide 1 = ADP + phosphate + phospholipidSide 2.</text>
        <dbReference type="EC" id="7.6.2.1"/>
    </reaction>
</comment>
<evidence type="ECO:0000256" key="3">
    <source>
        <dbReference type="ARBA" id="ARBA00004236"/>
    </source>
</evidence>
<evidence type="ECO:0000259" key="26">
    <source>
        <dbReference type="Pfam" id="PF16212"/>
    </source>
</evidence>
<feature type="transmembrane region" description="Helical" evidence="22">
    <location>
        <begin position="1291"/>
        <end position="1311"/>
    </location>
</feature>
<dbReference type="GO" id="GO:0045332">
    <property type="term" value="P:phospholipid translocation"/>
    <property type="evidence" value="ECO:0007669"/>
    <property type="project" value="TreeGrafter"/>
</dbReference>
<evidence type="ECO:0000256" key="20">
    <source>
        <dbReference type="PIRSR" id="PIRSR606539-2"/>
    </source>
</evidence>
<dbReference type="NCBIfam" id="TIGR01652">
    <property type="entry name" value="ATPase-Plipid"/>
    <property type="match status" value="1"/>
</dbReference>
<feature type="domain" description="P-type ATPase C-terminal" evidence="26">
    <location>
        <begin position="1068"/>
        <end position="1320"/>
    </location>
</feature>
<dbReference type="SUPFAM" id="SSF81660">
    <property type="entry name" value="Metal cation-transporting ATPase, ATP-binding domain N"/>
    <property type="match status" value="1"/>
</dbReference>
<dbReference type="InterPro" id="IPR036412">
    <property type="entry name" value="HAD-like_sf"/>
</dbReference>
<dbReference type="InterPro" id="IPR023298">
    <property type="entry name" value="ATPase_P-typ_TM_dom_sf"/>
</dbReference>
<dbReference type="SUPFAM" id="SSF81665">
    <property type="entry name" value="Calcium ATPase, transmembrane domain M"/>
    <property type="match status" value="1"/>
</dbReference>
<keyword evidence="16 22" id="KW-0472">Membrane</keyword>
<evidence type="ECO:0000256" key="21">
    <source>
        <dbReference type="PIRSR" id="PIRSR606539-3"/>
    </source>
</evidence>
<feature type="binding site" evidence="20">
    <location>
        <position position="1046"/>
    </location>
    <ligand>
        <name>ATP</name>
        <dbReference type="ChEBI" id="CHEBI:30616"/>
    </ligand>
</feature>
<feature type="binding site" evidence="20">
    <location>
        <position position="636"/>
    </location>
    <ligand>
        <name>ATP</name>
        <dbReference type="ChEBI" id="CHEBI:30616"/>
    </ligand>
</feature>
<feature type="binding site" evidence="20">
    <location>
        <position position="928"/>
    </location>
    <ligand>
        <name>ATP</name>
        <dbReference type="ChEBI" id="CHEBI:30616"/>
    </ligand>
</feature>
<dbReference type="Gene3D" id="3.40.50.1000">
    <property type="entry name" value="HAD superfamily/HAD-like"/>
    <property type="match status" value="1"/>
</dbReference>
<evidence type="ECO:0000313" key="28">
    <source>
        <dbReference type="Proteomes" id="UP000242457"/>
    </source>
</evidence>
<feature type="transmembrane region" description="Helical" evidence="22">
    <location>
        <begin position="525"/>
        <end position="547"/>
    </location>
</feature>
<keyword evidence="14 22" id="KW-1133">Transmembrane helix</keyword>
<keyword evidence="9 21" id="KW-0479">Metal-binding</keyword>
<dbReference type="GO" id="GO:0005524">
    <property type="term" value="F:ATP binding"/>
    <property type="evidence" value="ECO:0007669"/>
    <property type="project" value="UniProtKB-UniRule"/>
</dbReference>
<evidence type="ECO:0000256" key="23">
    <source>
        <dbReference type="SAM" id="MobiDB-lite"/>
    </source>
</evidence>
<dbReference type="FunFam" id="2.70.150.10:FF:000021">
    <property type="entry name" value="Phospholipid-transporting ATPase"/>
    <property type="match status" value="1"/>
</dbReference>
<dbReference type="Pfam" id="PF00122">
    <property type="entry name" value="E1-E2_ATPase"/>
    <property type="match status" value="1"/>
</dbReference>
<evidence type="ECO:0000256" key="16">
    <source>
        <dbReference type="ARBA" id="ARBA00023136"/>
    </source>
</evidence>
<evidence type="ECO:0000256" key="22">
    <source>
        <dbReference type="RuleBase" id="RU362033"/>
    </source>
</evidence>
<feature type="binding site" evidence="20">
    <location>
        <position position="737"/>
    </location>
    <ligand>
        <name>ATP</name>
        <dbReference type="ChEBI" id="CHEBI:30616"/>
    </ligand>
</feature>
<dbReference type="InterPro" id="IPR001757">
    <property type="entry name" value="P_typ_ATPase"/>
</dbReference>
<feature type="domain" description="P-type ATPase A" evidence="24">
    <location>
        <begin position="358"/>
        <end position="419"/>
    </location>
</feature>
<feature type="transmembrane region" description="Helical" evidence="22">
    <location>
        <begin position="1183"/>
        <end position="1205"/>
    </location>
</feature>
<feature type="binding site" evidence="21">
    <location>
        <position position="638"/>
    </location>
    <ligand>
        <name>Mg(2+)</name>
        <dbReference type="ChEBI" id="CHEBI:18420"/>
    </ligand>
</feature>
<comment type="similarity">
    <text evidence="5 22">Belongs to the cation transport ATPase (P-type) (TC 3.A.3) family. Type IV subfamily.</text>
</comment>
<dbReference type="InterPro" id="IPR008250">
    <property type="entry name" value="ATPase_P-typ_transduc_dom_A_sf"/>
</dbReference>
<dbReference type="Gene3D" id="2.70.150.10">
    <property type="entry name" value="Calcium-transporting ATPase, cytoplasmic transduction domain A"/>
    <property type="match status" value="1"/>
</dbReference>
<dbReference type="SFLD" id="SFLDG00002">
    <property type="entry name" value="C1.7:_P-type_atpase_like"/>
    <property type="match status" value="1"/>
</dbReference>
<dbReference type="NCBIfam" id="TIGR01494">
    <property type="entry name" value="ATPase_P-type"/>
    <property type="match status" value="3"/>
</dbReference>
<feature type="binding site" evidence="20">
    <location>
        <position position="778"/>
    </location>
    <ligand>
        <name>ATP</name>
        <dbReference type="ChEBI" id="CHEBI:30616"/>
    </ligand>
</feature>
<reference evidence="27 28" key="1">
    <citation type="submission" date="2014-07" db="EMBL/GenBank/DDBJ databases">
        <title>Genomic and transcriptomic analysis on Apis cerana provide comprehensive insights into honey bee biology.</title>
        <authorList>
            <person name="Diao Q."/>
            <person name="Sun L."/>
            <person name="Zheng H."/>
            <person name="Zheng H."/>
            <person name="Xu S."/>
            <person name="Wang S."/>
            <person name="Zeng Z."/>
            <person name="Hu F."/>
            <person name="Su S."/>
            <person name="Wu J."/>
        </authorList>
    </citation>
    <scope>NUCLEOTIDE SEQUENCE [LARGE SCALE GENOMIC DNA]</scope>
    <source>
        <tissue evidence="27">Pupae without intestine</tissue>
    </source>
</reference>
<feature type="transmembrane region" description="Helical" evidence="22">
    <location>
        <begin position="1132"/>
        <end position="1152"/>
    </location>
</feature>
<evidence type="ECO:0000256" key="14">
    <source>
        <dbReference type="ARBA" id="ARBA00022989"/>
    </source>
</evidence>